<sequence length="665" mass="75703">MDINKTMNKKLKLPVFIIVTTLSCCFYSWGQTNDIVLKSPDGSLSITFRTNDTKLVYEVNYKNKQLLEPSAMGLELQRNRTLGEDINIVNAYFSEGEDHYQLITGRTSVVSEVYKAVTIEMVERSESNRKMNIEARAYNDAVAFRYLVPEQTPLIEYRLKSEKTEFRLSKDALCYALILPNFRSGYESEYHKVPVSSLANQGGVASKYILGLPLLIDVAGVGWMVITETDLENNASMYLCNTTGSWTGHRFDAVMAPSQSDPEVSVVGKLPHKTAWRVIMVAPEPAHFIEANTITNLNPDSRIKDISWITAGRSAWDWWNGSLDKDGKKAYTTENMKYYVDFAAESGFEFMTIDAGWSSEDITKCRDNVNVPEVVEYAKTKGVKVFIWLYAHHVWNQMDVAFPLYEKWGVAGMKIDFIERDDQAGIDFYYKVAEKAAQHHLMVDYHGATKPWGLQRTYPNVVGYEGIIGMEQSKAGYRDNPENRLIIPFTRMLSGLADYTPGGFNNVTREEFDAHMNGRPMVMGTRAHHLAMYVVYESPFQMVSDWPEAYRGDPAFQFIKDVPAAAWDKTKVLNGYPGEYITVARKKRDDWYLGAMTNWEKRDYEISLGFLENGNYMAEIYADAPDADKYPKKTNIRTMKVNSNSKLKIQMVSAGGLAVHFRKIK</sequence>
<dbReference type="GO" id="GO:0030246">
    <property type="term" value="F:carbohydrate binding"/>
    <property type="evidence" value="ECO:0007669"/>
    <property type="project" value="InterPro"/>
</dbReference>
<evidence type="ECO:0000313" key="6">
    <source>
        <dbReference type="EMBL" id="KAA6340565.1"/>
    </source>
</evidence>
<dbReference type="InterPro" id="IPR013785">
    <property type="entry name" value="Aldolase_TIM"/>
</dbReference>
<keyword evidence="2 6" id="KW-0326">Glycosidase</keyword>
<dbReference type="AlphaFoldDB" id="A0A5J4S4X1"/>
<dbReference type="Gene3D" id="2.70.98.10">
    <property type="match status" value="1"/>
</dbReference>
<evidence type="ECO:0000256" key="1">
    <source>
        <dbReference type="ARBA" id="ARBA00022801"/>
    </source>
</evidence>
<feature type="domain" description="Glycosyl-hydrolase 97 N-terminal" evidence="4">
    <location>
        <begin position="37"/>
        <end position="298"/>
    </location>
</feature>
<dbReference type="InterPro" id="IPR052720">
    <property type="entry name" value="Glycosyl_hydrolase_97"/>
</dbReference>
<organism evidence="6">
    <name type="scientific">termite gut metagenome</name>
    <dbReference type="NCBI Taxonomy" id="433724"/>
    <lineage>
        <taxon>unclassified sequences</taxon>
        <taxon>metagenomes</taxon>
        <taxon>organismal metagenomes</taxon>
    </lineage>
</organism>
<protein>
    <submittedName>
        <fullName evidence="6">Retaining alpha-galactosidase</fullName>
        <ecNumber evidence="6">3.2.1.22</ecNumber>
    </submittedName>
</protein>
<dbReference type="InterPro" id="IPR029483">
    <property type="entry name" value="GH97_C"/>
</dbReference>
<dbReference type="InterPro" id="IPR013780">
    <property type="entry name" value="Glyco_hydro_b"/>
</dbReference>
<dbReference type="Pfam" id="PF14508">
    <property type="entry name" value="GH97_N"/>
    <property type="match status" value="1"/>
</dbReference>
<dbReference type="InterPro" id="IPR017853">
    <property type="entry name" value="GH"/>
</dbReference>
<dbReference type="EC" id="3.2.1.22" evidence="6"/>
<accession>A0A5J4S4X1</accession>
<proteinExistence type="predicted"/>
<evidence type="ECO:0000259" key="5">
    <source>
        <dbReference type="Pfam" id="PF14509"/>
    </source>
</evidence>
<comment type="caution">
    <text evidence="6">The sequence shown here is derived from an EMBL/GenBank/DDBJ whole genome shotgun (WGS) entry which is preliminary data.</text>
</comment>
<dbReference type="Gene3D" id="3.20.20.70">
    <property type="entry name" value="Aldolase class I"/>
    <property type="match status" value="1"/>
</dbReference>
<dbReference type="Pfam" id="PF14509">
    <property type="entry name" value="GH97_C"/>
    <property type="match status" value="1"/>
</dbReference>
<dbReference type="Gene3D" id="2.60.40.1180">
    <property type="entry name" value="Golgi alpha-mannosidase II"/>
    <property type="match status" value="1"/>
</dbReference>
<dbReference type="EMBL" id="SNRY01000451">
    <property type="protein sequence ID" value="KAA6340565.1"/>
    <property type="molecule type" value="Genomic_DNA"/>
</dbReference>
<dbReference type="InterPro" id="IPR019563">
    <property type="entry name" value="GH97_catalytic"/>
</dbReference>
<name>A0A5J4S4X1_9ZZZZ</name>
<dbReference type="Pfam" id="PF10566">
    <property type="entry name" value="Glyco_hydro_97"/>
    <property type="match status" value="1"/>
</dbReference>
<evidence type="ECO:0000259" key="4">
    <source>
        <dbReference type="Pfam" id="PF14508"/>
    </source>
</evidence>
<reference evidence="6" key="1">
    <citation type="submission" date="2019-03" db="EMBL/GenBank/DDBJ databases">
        <title>Single cell metagenomics reveals metabolic interactions within the superorganism composed of flagellate Streblomastix strix and complex community of Bacteroidetes bacteria on its surface.</title>
        <authorList>
            <person name="Treitli S.C."/>
            <person name="Kolisko M."/>
            <person name="Husnik F."/>
            <person name="Keeling P."/>
            <person name="Hampl V."/>
        </authorList>
    </citation>
    <scope>NUCLEOTIDE SEQUENCE</scope>
    <source>
        <strain evidence="6">STM</strain>
    </source>
</reference>
<evidence type="ECO:0000259" key="3">
    <source>
        <dbReference type="Pfam" id="PF10566"/>
    </source>
</evidence>
<dbReference type="InterPro" id="IPR014718">
    <property type="entry name" value="GH-type_carb-bd"/>
</dbReference>
<dbReference type="PROSITE" id="PS51257">
    <property type="entry name" value="PROKAR_LIPOPROTEIN"/>
    <property type="match status" value="1"/>
</dbReference>
<feature type="domain" description="Glycosyl-hydrolase 97 C-terminal oligomerisation" evidence="5">
    <location>
        <begin position="566"/>
        <end position="661"/>
    </location>
</feature>
<gene>
    <name evidence="6" type="ORF">EZS27_011583</name>
</gene>
<feature type="domain" description="Glycosyl-hydrolase 97 catalytic" evidence="3">
    <location>
        <begin position="318"/>
        <end position="467"/>
    </location>
</feature>
<evidence type="ECO:0000256" key="2">
    <source>
        <dbReference type="ARBA" id="ARBA00023295"/>
    </source>
</evidence>
<dbReference type="PANTHER" id="PTHR35803:SF2">
    <property type="entry name" value="RETAINING ALPHA-GALACTOSIDASE"/>
    <property type="match status" value="1"/>
</dbReference>
<dbReference type="InterPro" id="IPR029486">
    <property type="entry name" value="GH97_N"/>
</dbReference>
<dbReference type="SUPFAM" id="SSF51445">
    <property type="entry name" value="(Trans)glycosidases"/>
    <property type="match status" value="1"/>
</dbReference>
<dbReference type="PANTHER" id="PTHR35803">
    <property type="entry name" value="GLUCAN 1,4-ALPHA-GLUCOSIDASE SUSB-RELATED"/>
    <property type="match status" value="1"/>
</dbReference>
<keyword evidence="1 6" id="KW-0378">Hydrolase</keyword>
<dbReference type="GO" id="GO:0004557">
    <property type="term" value="F:alpha-galactosidase activity"/>
    <property type="evidence" value="ECO:0007669"/>
    <property type="project" value="UniProtKB-EC"/>
</dbReference>